<organism evidence="1 2">
    <name type="scientific">Caenorhabditis nigoni</name>
    <dbReference type="NCBI Taxonomy" id="1611254"/>
    <lineage>
        <taxon>Eukaryota</taxon>
        <taxon>Metazoa</taxon>
        <taxon>Ecdysozoa</taxon>
        <taxon>Nematoda</taxon>
        <taxon>Chromadorea</taxon>
        <taxon>Rhabditida</taxon>
        <taxon>Rhabditina</taxon>
        <taxon>Rhabditomorpha</taxon>
        <taxon>Rhabditoidea</taxon>
        <taxon>Rhabditidae</taxon>
        <taxon>Peloderinae</taxon>
        <taxon>Caenorhabditis</taxon>
    </lineage>
</organism>
<dbReference type="EMBL" id="PDUG01000006">
    <property type="protein sequence ID" value="PIC20231.1"/>
    <property type="molecule type" value="Genomic_DNA"/>
</dbReference>
<proteinExistence type="predicted"/>
<protein>
    <submittedName>
        <fullName evidence="1">Uncharacterized protein</fullName>
    </submittedName>
</protein>
<evidence type="ECO:0000313" key="1">
    <source>
        <dbReference type="EMBL" id="PIC20231.1"/>
    </source>
</evidence>
<reference evidence="2" key="1">
    <citation type="submission" date="2017-10" db="EMBL/GenBank/DDBJ databases">
        <title>Rapid genome shrinkage in a self-fertile nematode reveals novel sperm competition proteins.</title>
        <authorList>
            <person name="Yin D."/>
            <person name="Schwarz E.M."/>
            <person name="Thomas C.G."/>
            <person name="Felde R.L."/>
            <person name="Korf I.F."/>
            <person name="Cutter A.D."/>
            <person name="Schartner C.M."/>
            <person name="Ralston E.J."/>
            <person name="Meyer B.J."/>
            <person name="Haag E.S."/>
        </authorList>
    </citation>
    <scope>NUCLEOTIDE SEQUENCE [LARGE SCALE GENOMIC DNA]</scope>
    <source>
        <strain evidence="2">JU1422</strain>
    </source>
</reference>
<evidence type="ECO:0000313" key="2">
    <source>
        <dbReference type="Proteomes" id="UP000230233"/>
    </source>
</evidence>
<keyword evidence="2" id="KW-1185">Reference proteome</keyword>
<comment type="caution">
    <text evidence="1">The sequence shown here is derived from an EMBL/GenBank/DDBJ whole genome shotgun (WGS) entry which is preliminary data.</text>
</comment>
<gene>
    <name evidence="1" type="primary">Cnig_chr_X.g25499</name>
    <name evidence="1" type="ORF">B9Z55_025499</name>
</gene>
<dbReference type="Proteomes" id="UP000230233">
    <property type="component" value="Chromosome X"/>
</dbReference>
<dbReference type="AlphaFoldDB" id="A0A2G5SZF5"/>
<sequence>MQPRQPKISTVLPQKEVLTENQYNDGSRNSLEKMHLSKKNMTVEERKIDTDVFGGLQFFYSINHKVFVVVVYDTLFIAMHVLPFPAAHIKFQSHATGFRWFAKSFRLHRKMECTTMWPNYQTIPQTKGGQADAGEY</sequence>
<accession>A0A2G5SZF5</accession>
<name>A0A2G5SZF5_9PELO</name>